<name>A0A0G4HAG4_9ALVE</name>
<proteinExistence type="predicted"/>
<feature type="compositionally biased region" description="Basic and acidic residues" evidence="1">
    <location>
        <begin position="173"/>
        <end position="217"/>
    </location>
</feature>
<feature type="compositionally biased region" description="Basic and acidic residues" evidence="1">
    <location>
        <begin position="244"/>
        <end position="267"/>
    </location>
</feature>
<dbReference type="AlphaFoldDB" id="A0A0G4HAG4"/>
<feature type="compositionally biased region" description="Polar residues" evidence="1">
    <location>
        <begin position="27"/>
        <end position="41"/>
    </location>
</feature>
<dbReference type="InterPro" id="IPR002048">
    <property type="entry name" value="EF_hand_dom"/>
</dbReference>
<feature type="region of interest" description="Disordered" evidence="1">
    <location>
        <begin position="77"/>
        <end position="273"/>
    </location>
</feature>
<feature type="compositionally biased region" description="Polar residues" evidence="1">
    <location>
        <begin position="118"/>
        <end position="147"/>
    </location>
</feature>
<feature type="compositionally biased region" description="Basic and acidic residues" evidence="1">
    <location>
        <begin position="225"/>
        <end position="237"/>
    </location>
</feature>
<evidence type="ECO:0000256" key="1">
    <source>
        <dbReference type="SAM" id="MobiDB-lite"/>
    </source>
</evidence>
<feature type="domain" description="EF-hand" evidence="2">
    <location>
        <begin position="289"/>
        <end position="314"/>
    </location>
</feature>
<feature type="compositionally biased region" description="Basic and acidic residues" evidence="1">
    <location>
        <begin position="152"/>
        <end position="166"/>
    </location>
</feature>
<feature type="non-terminal residue" evidence="3">
    <location>
        <position position="314"/>
    </location>
</feature>
<feature type="compositionally biased region" description="Polar residues" evidence="1">
    <location>
        <begin position="91"/>
        <end position="104"/>
    </location>
</feature>
<organism evidence="3">
    <name type="scientific">Chromera velia CCMP2878</name>
    <dbReference type="NCBI Taxonomy" id="1169474"/>
    <lineage>
        <taxon>Eukaryota</taxon>
        <taxon>Sar</taxon>
        <taxon>Alveolata</taxon>
        <taxon>Colpodellida</taxon>
        <taxon>Chromeraceae</taxon>
        <taxon>Chromera</taxon>
    </lineage>
</organism>
<sequence>MFPQHIPGSRQQPYQPASPGPERRLASPTQQQAAQRPSTSPVGMGGAVTVRPPPPNTSNHVYRQTAFCPTPTVAARRLNQKEGTTPLVISHKSSLHQSQYSPMASSVLEAAAELHVQAHTQQQKRVASPSGQSAQKPSSGRPSTFTISPPKENPESPVRERADKPRKTIGTTDPRDERERERERERGRGERRSTEPERREREKEKERERERERERARGVQFTAGTKEDKSKAVRDGDPASVLAADKHGTDGGGLEKDRRMSRSEVRRKTSKTAAVVRDKITGMLANPEELRKVASQVFKKFDEDGDQRIRFTEV</sequence>
<dbReference type="EMBL" id="CDMZ01002149">
    <property type="protein sequence ID" value="CEM41007.1"/>
    <property type="molecule type" value="Genomic_DNA"/>
</dbReference>
<reference evidence="3" key="1">
    <citation type="submission" date="2014-11" db="EMBL/GenBank/DDBJ databases">
        <authorList>
            <person name="Otto D Thomas"/>
            <person name="Naeem Raeece"/>
        </authorList>
    </citation>
    <scope>NUCLEOTIDE SEQUENCE</scope>
</reference>
<dbReference type="GO" id="GO:0005509">
    <property type="term" value="F:calcium ion binding"/>
    <property type="evidence" value="ECO:0007669"/>
    <property type="project" value="InterPro"/>
</dbReference>
<protein>
    <recommendedName>
        <fullName evidence="2">EF-hand domain-containing protein</fullName>
    </recommendedName>
</protein>
<evidence type="ECO:0000313" key="3">
    <source>
        <dbReference type="EMBL" id="CEM41007.1"/>
    </source>
</evidence>
<accession>A0A0G4HAG4</accession>
<feature type="region of interest" description="Disordered" evidence="1">
    <location>
        <begin position="1"/>
        <end position="65"/>
    </location>
</feature>
<gene>
    <name evidence="3" type="ORF">Cvel_25708</name>
</gene>
<evidence type="ECO:0000259" key="2">
    <source>
        <dbReference type="PROSITE" id="PS50222"/>
    </source>
</evidence>
<dbReference type="PROSITE" id="PS50222">
    <property type="entry name" value="EF_HAND_2"/>
    <property type="match status" value="1"/>
</dbReference>